<dbReference type="InterPro" id="IPR048300">
    <property type="entry name" value="TACO1_YebC-like_2nd/3rd_dom"/>
</dbReference>
<reference evidence="3" key="1">
    <citation type="submission" date="2020-10" db="EMBL/GenBank/DDBJ databases">
        <authorList>
            <person name="Gilroy R."/>
        </authorList>
    </citation>
    <scope>NUCLEOTIDE SEQUENCE</scope>
    <source>
        <strain evidence="3">ChiHjej9B8-7071</strain>
    </source>
</reference>
<proteinExistence type="predicted"/>
<dbReference type="SUPFAM" id="SSF75625">
    <property type="entry name" value="YebC-like"/>
    <property type="match status" value="1"/>
</dbReference>
<sequence>VPQNYQKLESEDDIKNMEKLIDMLEDDDDVQNIWHNWDQD</sequence>
<organism evidence="3 4">
    <name type="scientific">Candidatus Avoscillospira stercoripullorum</name>
    <dbReference type="NCBI Taxonomy" id="2840709"/>
    <lineage>
        <taxon>Bacteria</taxon>
        <taxon>Bacillati</taxon>
        <taxon>Bacillota</taxon>
        <taxon>Clostridia</taxon>
        <taxon>Eubacteriales</taxon>
        <taxon>Oscillospiraceae</taxon>
        <taxon>Oscillospiraceae incertae sedis</taxon>
        <taxon>Candidatus Avoscillospira</taxon>
    </lineage>
</organism>
<keyword evidence="1 3" id="KW-0238">DNA-binding</keyword>
<dbReference type="GO" id="GO:0003677">
    <property type="term" value="F:DNA binding"/>
    <property type="evidence" value="ECO:0007669"/>
    <property type="project" value="UniProtKB-KW"/>
</dbReference>
<dbReference type="Gene3D" id="3.30.70.980">
    <property type="match status" value="1"/>
</dbReference>
<accession>A0A9D1A800</accession>
<comment type="caution">
    <text evidence="3">The sequence shown here is derived from an EMBL/GenBank/DDBJ whole genome shotgun (WGS) entry which is preliminary data.</text>
</comment>
<protein>
    <submittedName>
        <fullName evidence="3">YebC/PmpR family DNA-binding transcriptional regulator</fullName>
    </submittedName>
</protein>
<dbReference type="Proteomes" id="UP000824258">
    <property type="component" value="Unassembled WGS sequence"/>
</dbReference>
<feature type="domain" description="TACO1/YebC-like second and third" evidence="2">
    <location>
        <begin position="1"/>
        <end position="37"/>
    </location>
</feature>
<dbReference type="EMBL" id="DVGD01000134">
    <property type="protein sequence ID" value="HIR09628.1"/>
    <property type="molecule type" value="Genomic_DNA"/>
</dbReference>
<feature type="non-terminal residue" evidence="3">
    <location>
        <position position="1"/>
    </location>
</feature>
<evidence type="ECO:0000259" key="2">
    <source>
        <dbReference type="Pfam" id="PF01709"/>
    </source>
</evidence>
<dbReference type="InterPro" id="IPR026564">
    <property type="entry name" value="Transcrip_reg_TACO1-like_dom3"/>
</dbReference>
<dbReference type="AlphaFoldDB" id="A0A9D1A800"/>
<dbReference type="InterPro" id="IPR029072">
    <property type="entry name" value="YebC-like"/>
</dbReference>
<evidence type="ECO:0000313" key="4">
    <source>
        <dbReference type="Proteomes" id="UP000824258"/>
    </source>
</evidence>
<gene>
    <name evidence="3" type="ORF">IAA70_04410</name>
</gene>
<dbReference type="Pfam" id="PF01709">
    <property type="entry name" value="Transcrip_reg"/>
    <property type="match status" value="1"/>
</dbReference>
<reference evidence="3" key="2">
    <citation type="journal article" date="2021" name="PeerJ">
        <title>Extensive microbial diversity within the chicken gut microbiome revealed by metagenomics and culture.</title>
        <authorList>
            <person name="Gilroy R."/>
            <person name="Ravi A."/>
            <person name="Getino M."/>
            <person name="Pursley I."/>
            <person name="Horton D.L."/>
            <person name="Alikhan N.F."/>
            <person name="Baker D."/>
            <person name="Gharbi K."/>
            <person name="Hall N."/>
            <person name="Watson M."/>
            <person name="Adriaenssens E.M."/>
            <person name="Foster-Nyarko E."/>
            <person name="Jarju S."/>
            <person name="Secka A."/>
            <person name="Antonio M."/>
            <person name="Oren A."/>
            <person name="Chaudhuri R.R."/>
            <person name="La Ragione R."/>
            <person name="Hildebrand F."/>
            <person name="Pallen M.J."/>
        </authorList>
    </citation>
    <scope>NUCLEOTIDE SEQUENCE</scope>
    <source>
        <strain evidence="3">ChiHjej9B8-7071</strain>
    </source>
</reference>
<evidence type="ECO:0000256" key="1">
    <source>
        <dbReference type="ARBA" id="ARBA00023125"/>
    </source>
</evidence>
<name>A0A9D1A800_9FIRM</name>
<evidence type="ECO:0000313" key="3">
    <source>
        <dbReference type="EMBL" id="HIR09628.1"/>
    </source>
</evidence>